<evidence type="ECO:0000313" key="3">
    <source>
        <dbReference type="Proteomes" id="UP001162483"/>
    </source>
</evidence>
<comment type="caution">
    <text evidence="2">The sequence shown here is derived from an EMBL/GenBank/DDBJ whole genome shotgun (WGS) entry which is preliminary data.</text>
</comment>
<keyword evidence="3" id="KW-1185">Reference proteome</keyword>
<organism evidence="2 3">
    <name type="scientific">Staurois parvus</name>
    <dbReference type="NCBI Taxonomy" id="386267"/>
    <lineage>
        <taxon>Eukaryota</taxon>
        <taxon>Metazoa</taxon>
        <taxon>Chordata</taxon>
        <taxon>Craniata</taxon>
        <taxon>Vertebrata</taxon>
        <taxon>Euteleostomi</taxon>
        <taxon>Amphibia</taxon>
        <taxon>Batrachia</taxon>
        <taxon>Anura</taxon>
        <taxon>Neobatrachia</taxon>
        <taxon>Ranoidea</taxon>
        <taxon>Ranidae</taxon>
        <taxon>Staurois</taxon>
    </lineage>
</organism>
<evidence type="ECO:0008006" key="4">
    <source>
        <dbReference type="Google" id="ProtNLM"/>
    </source>
</evidence>
<evidence type="ECO:0000256" key="1">
    <source>
        <dbReference type="SAM" id="Phobius"/>
    </source>
</evidence>
<feature type="transmembrane region" description="Helical" evidence="1">
    <location>
        <begin position="45"/>
        <end position="65"/>
    </location>
</feature>
<gene>
    <name evidence="2" type="ORF">SPARVUS_LOCUS13422809</name>
</gene>
<keyword evidence="1" id="KW-0472">Membrane</keyword>
<feature type="transmembrane region" description="Helical" evidence="1">
    <location>
        <begin position="12"/>
        <end position="33"/>
    </location>
</feature>
<proteinExistence type="predicted"/>
<reference evidence="2" key="1">
    <citation type="submission" date="2023-05" db="EMBL/GenBank/DDBJ databases">
        <authorList>
            <person name="Stuckert A."/>
        </authorList>
    </citation>
    <scope>NUCLEOTIDE SEQUENCE</scope>
</reference>
<name>A0ABN9G5U7_9NEOB</name>
<dbReference type="Proteomes" id="UP001162483">
    <property type="component" value="Unassembled WGS sequence"/>
</dbReference>
<keyword evidence="1" id="KW-1133">Transmembrane helix</keyword>
<sequence length="66" mass="7459">MSLDLSFSWFPWSFPFLEISSILVLSISEFPIIKFSILQTTSSNISPFKLSGTPLILIFLLLSLFS</sequence>
<keyword evidence="1" id="KW-0812">Transmembrane</keyword>
<evidence type="ECO:0000313" key="2">
    <source>
        <dbReference type="EMBL" id="CAI9604146.1"/>
    </source>
</evidence>
<accession>A0ABN9G5U7</accession>
<dbReference type="EMBL" id="CATNWA010017939">
    <property type="protein sequence ID" value="CAI9604146.1"/>
    <property type="molecule type" value="Genomic_DNA"/>
</dbReference>
<protein>
    <recommendedName>
        <fullName evidence="4">ATP synthase F0 subunit 8</fullName>
    </recommendedName>
</protein>